<proteinExistence type="predicted"/>
<evidence type="ECO:0000313" key="3">
    <source>
        <dbReference type="Proteomes" id="UP001595907"/>
    </source>
</evidence>
<accession>A0ABV8QUA3</accession>
<evidence type="ECO:0000256" key="1">
    <source>
        <dbReference type="SAM" id="SignalP"/>
    </source>
</evidence>
<reference evidence="3" key="1">
    <citation type="journal article" date="2019" name="Int. J. Syst. Evol. Microbiol.">
        <title>The Global Catalogue of Microorganisms (GCM) 10K type strain sequencing project: providing services to taxonomists for standard genome sequencing and annotation.</title>
        <authorList>
            <consortium name="The Broad Institute Genomics Platform"/>
            <consortium name="The Broad Institute Genome Sequencing Center for Infectious Disease"/>
            <person name="Wu L."/>
            <person name="Ma J."/>
        </authorList>
    </citation>
    <scope>NUCLEOTIDE SEQUENCE [LARGE SCALE GENOMIC DNA]</scope>
    <source>
        <strain evidence="3">CECT 8289</strain>
    </source>
</reference>
<protein>
    <submittedName>
        <fullName evidence="2">Uncharacterized protein</fullName>
    </submittedName>
</protein>
<dbReference type="EMBL" id="JBHSCZ010000004">
    <property type="protein sequence ID" value="MFC4263825.1"/>
    <property type="molecule type" value="Genomic_DNA"/>
</dbReference>
<evidence type="ECO:0000313" key="2">
    <source>
        <dbReference type="EMBL" id="MFC4263825.1"/>
    </source>
</evidence>
<gene>
    <name evidence="2" type="ORF">ACFOWM_13090</name>
</gene>
<name>A0ABV8QUA3_9BACT</name>
<organism evidence="2 3">
    <name type="scientific">Ferruginibacter yonginensis</name>
    <dbReference type="NCBI Taxonomy" id="1310416"/>
    <lineage>
        <taxon>Bacteria</taxon>
        <taxon>Pseudomonadati</taxon>
        <taxon>Bacteroidota</taxon>
        <taxon>Chitinophagia</taxon>
        <taxon>Chitinophagales</taxon>
        <taxon>Chitinophagaceae</taxon>
        <taxon>Ferruginibacter</taxon>
    </lineage>
</organism>
<sequence>MNRFNLVLAFLMVFFMVPSNAGILPKAVLVQPKGSNFVKQHHAHAAPSADLIDVYIDEASDDVEEDNDNQLIIATHSNSKIFICPQDYIRSTPQLFNLTFYGHEFWQTGILFLVFQQYLL</sequence>
<feature type="signal peptide" evidence="1">
    <location>
        <begin position="1"/>
        <end position="21"/>
    </location>
</feature>
<keyword evidence="3" id="KW-1185">Reference proteome</keyword>
<dbReference type="RefSeq" id="WP_379710885.1">
    <property type="nucleotide sequence ID" value="NZ_JBHSCZ010000004.1"/>
</dbReference>
<dbReference type="Proteomes" id="UP001595907">
    <property type="component" value="Unassembled WGS sequence"/>
</dbReference>
<comment type="caution">
    <text evidence="2">The sequence shown here is derived from an EMBL/GenBank/DDBJ whole genome shotgun (WGS) entry which is preliminary data.</text>
</comment>
<feature type="chain" id="PRO_5046870958" evidence="1">
    <location>
        <begin position="22"/>
        <end position="120"/>
    </location>
</feature>
<keyword evidence="1" id="KW-0732">Signal</keyword>